<feature type="chain" id="PRO_5013334018" evidence="1">
    <location>
        <begin position="16"/>
        <end position="62"/>
    </location>
</feature>
<reference evidence="2" key="1">
    <citation type="journal article" date="2009" name="Nature">
        <title>The Schistosoma japonicum genome reveals features of host-parasite interplay.</title>
        <authorList>
            <person name="Liu F."/>
            <person name="Zhou Y."/>
            <person name="Wang Z.Q."/>
            <person name="Lu G."/>
            <person name="Zheng H."/>
            <person name="Brindley P.J."/>
            <person name="McManus D.P."/>
            <person name="Blair D."/>
            <person name="Zhang Q.H."/>
            <person name="Zhong Y."/>
            <person name="Wang S."/>
            <person name="Han Z.G."/>
            <person name="Chen Z."/>
        </authorList>
    </citation>
    <scope>NUCLEOTIDE SEQUENCE</scope>
    <source>
        <strain evidence="2">Anhui</strain>
    </source>
</reference>
<reference evidence="2" key="2">
    <citation type="submission" date="2009-03" db="EMBL/GenBank/DDBJ databases">
        <authorList>
            <person name="Gang L."/>
        </authorList>
    </citation>
    <scope>NUCLEOTIDE SEQUENCE</scope>
    <source>
        <strain evidence="2">Anhui</strain>
    </source>
</reference>
<protein>
    <submittedName>
        <fullName evidence="2">Hypotheticial protein</fullName>
    </submittedName>
</protein>
<sequence length="62" mass="6990">MKCVLFFLCLFVISANIMINVESGGAPAELNLMNDRGRNREDNRRKDYTLELVGNVTGQKLT</sequence>
<evidence type="ECO:0000256" key="1">
    <source>
        <dbReference type="SAM" id="SignalP"/>
    </source>
</evidence>
<feature type="signal peptide" evidence="1">
    <location>
        <begin position="1"/>
        <end position="15"/>
    </location>
</feature>
<dbReference type="EMBL" id="FN314143">
    <property type="protein sequence ID" value="CAX69876.1"/>
    <property type="molecule type" value="mRNA"/>
</dbReference>
<dbReference type="AlphaFoldDB" id="C1L598"/>
<keyword evidence="1" id="KW-0732">Signal</keyword>
<proteinExistence type="evidence at transcript level"/>
<evidence type="ECO:0000313" key="2">
    <source>
        <dbReference type="EMBL" id="CAX69876.1"/>
    </source>
</evidence>
<accession>C1L598</accession>
<organism evidence="2">
    <name type="scientific">Schistosoma japonicum</name>
    <name type="common">Blood fluke</name>
    <dbReference type="NCBI Taxonomy" id="6182"/>
    <lineage>
        <taxon>Eukaryota</taxon>
        <taxon>Metazoa</taxon>
        <taxon>Spiralia</taxon>
        <taxon>Lophotrochozoa</taxon>
        <taxon>Platyhelminthes</taxon>
        <taxon>Trematoda</taxon>
        <taxon>Digenea</taxon>
        <taxon>Strigeidida</taxon>
        <taxon>Schistosomatoidea</taxon>
        <taxon>Schistosomatidae</taxon>
        <taxon>Schistosoma</taxon>
    </lineage>
</organism>
<name>C1L598_SCHJA</name>